<keyword evidence="2 7" id="KW-0813">Transport</keyword>
<dbReference type="GO" id="GO:0005886">
    <property type="term" value="C:plasma membrane"/>
    <property type="evidence" value="ECO:0007669"/>
    <property type="project" value="UniProtKB-SubCell"/>
</dbReference>
<feature type="domain" description="ABC transmembrane type-1" evidence="8">
    <location>
        <begin position="262"/>
        <end position="460"/>
    </location>
</feature>
<evidence type="ECO:0000313" key="9">
    <source>
        <dbReference type="EMBL" id="SDW08262.1"/>
    </source>
</evidence>
<feature type="transmembrane region" description="Helical" evidence="7">
    <location>
        <begin position="325"/>
        <end position="343"/>
    </location>
</feature>
<evidence type="ECO:0000256" key="4">
    <source>
        <dbReference type="ARBA" id="ARBA00022692"/>
    </source>
</evidence>
<feature type="transmembrane region" description="Helical" evidence="7">
    <location>
        <begin position="297"/>
        <end position="319"/>
    </location>
</feature>
<dbReference type="GO" id="GO:0055085">
    <property type="term" value="P:transmembrane transport"/>
    <property type="evidence" value="ECO:0007669"/>
    <property type="project" value="InterPro"/>
</dbReference>
<dbReference type="SUPFAM" id="SSF161098">
    <property type="entry name" value="MetI-like"/>
    <property type="match status" value="1"/>
</dbReference>
<evidence type="ECO:0000256" key="2">
    <source>
        <dbReference type="ARBA" id="ARBA00022448"/>
    </source>
</evidence>
<evidence type="ECO:0000256" key="6">
    <source>
        <dbReference type="ARBA" id="ARBA00023136"/>
    </source>
</evidence>
<dbReference type="EMBL" id="FNOF01000001">
    <property type="protein sequence ID" value="SDW08262.1"/>
    <property type="molecule type" value="Genomic_DNA"/>
</dbReference>
<feature type="transmembrane region" description="Helical" evidence="7">
    <location>
        <begin position="158"/>
        <end position="179"/>
    </location>
</feature>
<protein>
    <submittedName>
        <fullName evidence="9">Peptide/nickel transport system permease protein</fullName>
    </submittedName>
</protein>
<organism evidence="9 10">
    <name type="scientific">Haloarcula vallismortis</name>
    <name type="common">Halobacterium vallismortis</name>
    <dbReference type="NCBI Taxonomy" id="28442"/>
    <lineage>
        <taxon>Archaea</taxon>
        <taxon>Methanobacteriati</taxon>
        <taxon>Methanobacteriota</taxon>
        <taxon>Stenosarchaea group</taxon>
        <taxon>Halobacteria</taxon>
        <taxon>Halobacteriales</taxon>
        <taxon>Haloarculaceae</taxon>
        <taxon>Haloarcula</taxon>
    </lineage>
</organism>
<accession>A0A1H2QM80</accession>
<feature type="transmembrane region" description="Helical" evidence="7">
    <location>
        <begin position="27"/>
        <end position="46"/>
    </location>
</feature>
<keyword evidence="3" id="KW-1003">Cell membrane</keyword>
<dbReference type="PANTHER" id="PTHR43386:SF1">
    <property type="entry name" value="D,D-DIPEPTIDE TRANSPORT SYSTEM PERMEASE PROTEIN DDPC-RELATED"/>
    <property type="match status" value="1"/>
</dbReference>
<reference evidence="9 10" key="1">
    <citation type="submission" date="2016-10" db="EMBL/GenBank/DDBJ databases">
        <authorList>
            <person name="de Groot N.N."/>
        </authorList>
    </citation>
    <scope>NUCLEOTIDE SEQUENCE [LARGE SCALE GENOMIC DNA]</scope>
    <source>
        <strain evidence="9 10">DSM 3756</strain>
    </source>
</reference>
<dbReference type="InterPro" id="IPR035906">
    <property type="entry name" value="MetI-like_sf"/>
</dbReference>
<name>A0A1H2QM80_HALVA</name>
<dbReference type="PROSITE" id="PS50928">
    <property type="entry name" value="ABC_TM1"/>
    <property type="match status" value="1"/>
</dbReference>
<comment type="similarity">
    <text evidence="7">Belongs to the binding-protein-dependent transport system permease family.</text>
</comment>
<evidence type="ECO:0000259" key="8">
    <source>
        <dbReference type="PROSITE" id="PS50928"/>
    </source>
</evidence>
<dbReference type="Pfam" id="PF12911">
    <property type="entry name" value="OppC_N"/>
    <property type="match status" value="1"/>
</dbReference>
<feature type="transmembrane region" description="Helical" evidence="7">
    <location>
        <begin position="264"/>
        <end position="290"/>
    </location>
</feature>
<dbReference type="AlphaFoldDB" id="A0A1H2QM80"/>
<dbReference type="PANTHER" id="PTHR43386">
    <property type="entry name" value="OLIGOPEPTIDE TRANSPORT SYSTEM PERMEASE PROTEIN APPC"/>
    <property type="match status" value="1"/>
</dbReference>
<evidence type="ECO:0000256" key="7">
    <source>
        <dbReference type="RuleBase" id="RU363032"/>
    </source>
</evidence>
<comment type="subcellular location">
    <subcellularLocation>
        <location evidence="1 7">Cell membrane</location>
        <topology evidence="1 7">Multi-pass membrane protein</topology>
    </subcellularLocation>
</comment>
<dbReference type="InterPro" id="IPR000515">
    <property type="entry name" value="MetI-like"/>
</dbReference>
<dbReference type="CDD" id="cd06261">
    <property type="entry name" value="TM_PBP2"/>
    <property type="match status" value="1"/>
</dbReference>
<dbReference type="Pfam" id="PF00528">
    <property type="entry name" value="BPD_transp_1"/>
    <property type="match status" value="1"/>
</dbReference>
<dbReference type="Proteomes" id="UP000182573">
    <property type="component" value="Unassembled WGS sequence"/>
</dbReference>
<feature type="transmembrane region" description="Helical" evidence="7">
    <location>
        <begin position="387"/>
        <end position="418"/>
    </location>
</feature>
<keyword evidence="4 7" id="KW-0812">Transmembrane</keyword>
<dbReference type="InterPro" id="IPR025966">
    <property type="entry name" value="OppC_N"/>
</dbReference>
<evidence type="ECO:0000256" key="5">
    <source>
        <dbReference type="ARBA" id="ARBA00022989"/>
    </source>
</evidence>
<dbReference type="InterPro" id="IPR050366">
    <property type="entry name" value="BP-dependent_transpt_permease"/>
</dbReference>
<evidence type="ECO:0000256" key="1">
    <source>
        <dbReference type="ARBA" id="ARBA00004651"/>
    </source>
</evidence>
<evidence type="ECO:0000313" key="10">
    <source>
        <dbReference type="Proteomes" id="UP000182573"/>
    </source>
</evidence>
<gene>
    <name evidence="9" type="ORF">SAMN05443574_101294</name>
</gene>
<feature type="transmembrane region" description="Helical" evidence="7">
    <location>
        <begin position="112"/>
        <end position="137"/>
    </location>
</feature>
<sequence>MMGTETELTDDIDQPLRDRLKAHPKPALLWGIGLCVLLLLEGPTYLDGLLGAIGYGLGVLPGAPGAEAFASASAFFGELPHLLSRELIPNRGYYDGSSWQGTFLGLEPKYAWLIRFLLVYVYVAVLLGWLWYGYVLFRRHYRAADWTPTDDVIDRLRSHYWGLFGLAVVVFFITMAVFAPVVGPTTAEENIQGPYSHEMQYFNEDTETVETITIGEANLGSASRGSGDSNVGIWSYDDFGRFHPVGTLVSGKDLFTFLAFGARVSLFIGLGSMAIAGFIATTLALVTAYYKGVTDLIVVLTSDSVQAMPALLLVILATVVFKNHWIAEIYNGAMLFILLFALIRWPGLWRAVRGPALQVGEQEWVDAAKSYGQRPTVIMRKHMAPYILGYLLVYASLTLGGVIISVSALSFLGLGITAPTPEWGRAINIGQQYIASQSWHISLIPGILITLVVTGFNALSDGIRDAIDPQSEGAEGGATGAAAGGGGG</sequence>
<dbReference type="STRING" id="28442.SAMN05443574_101294"/>
<keyword evidence="6 7" id="KW-0472">Membrane</keyword>
<feature type="transmembrane region" description="Helical" evidence="7">
    <location>
        <begin position="438"/>
        <end position="459"/>
    </location>
</feature>
<proteinExistence type="inferred from homology"/>
<evidence type="ECO:0000256" key="3">
    <source>
        <dbReference type="ARBA" id="ARBA00022475"/>
    </source>
</evidence>
<keyword evidence="5 7" id="KW-1133">Transmembrane helix</keyword>
<dbReference type="Gene3D" id="1.10.3720.10">
    <property type="entry name" value="MetI-like"/>
    <property type="match status" value="1"/>
</dbReference>